<keyword evidence="4" id="KW-0677">Repeat</keyword>
<dbReference type="GO" id="GO:0000981">
    <property type="term" value="F:DNA-binding transcription factor activity, RNA polymerase II-specific"/>
    <property type="evidence" value="ECO:0007669"/>
    <property type="project" value="TreeGrafter"/>
</dbReference>
<dbReference type="Gene3D" id="3.30.160.60">
    <property type="entry name" value="Classic Zinc Finger"/>
    <property type="match status" value="5"/>
</dbReference>
<keyword evidence="8" id="KW-0238">DNA-binding</keyword>
<reference evidence="13" key="1">
    <citation type="thesis" date="2020" institute="ProQuest LLC" country="789 East Eisenhower Parkway, Ann Arbor, MI, USA">
        <title>Comparative Genomics and Chromosome Evolution.</title>
        <authorList>
            <person name="Mudd A.B."/>
        </authorList>
    </citation>
    <scope>NUCLEOTIDE SEQUENCE</scope>
    <source>
        <strain evidence="13">HN-11 Male</strain>
        <tissue evidence="13">Kidney and liver</tissue>
    </source>
</reference>
<dbReference type="OrthoDB" id="3437960at2759"/>
<sequence length="424" mass="46914">MGGEVESGEDGVLAGDQIYPPPCLKSTNLRGHPPEWVTNLNYVDYPITPRHINAPYTPSCIIEVATVCEEGDFTSPDIYTPTAHKTTLHASDKAEETPMSWGKDVIYTKFYTPEELTQADLTSIKKELVSWEDGGMELQNVYVRPKRREDKAASARGDAAPWSRGQAHRDSYLSLENAALHIKTEYDQGDFGDHSGTSGQLQPLHAGNLEDCRGAMIKKANATKTMSIISYSTDDENDSGRAAYAVSQLYGCADCKKCFTNDTNLAKHRLLCRGRKPHVCSACGKCFASASYLVIHERIHTGEKPYSCSHCGKSFTRKPDLIRHERIHTGEKPFSCPECGKCFTSVSNIFMHRRIHTGEKPFPCAECGKRFIKKSDLVRHEKIHLPQKPLPCSHCGHFFSSKTMLSKHMALHAAAEPGAAHGGS</sequence>
<keyword evidence="14" id="KW-1185">Reference proteome</keyword>
<evidence type="ECO:0000256" key="2">
    <source>
        <dbReference type="ARBA" id="ARBA00006991"/>
    </source>
</evidence>
<dbReference type="AlphaFoldDB" id="A0A8J6BH35"/>
<feature type="domain" description="C2H2-type" evidence="12">
    <location>
        <begin position="362"/>
        <end position="389"/>
    </location>
</feature>
<keyword evidence="6" id="KW-0862">Zinc</keyword>
<dbReference type="GO" id="GO:0005634">
    <property type="term" value="C:nucleus"/>
    <property type="evidence" value="ECO:0007669"/>
    <property type="project" value="UniProtKB-SubCell"/>
</dbReference>
<evidence type="ECO:0000256" key="10">
    <source>
        <dbReference type="ARBA" id="ARBA00023242"/>
    </source>
</evidence>
<name>A0A8J6BH35_ELECQ</name>
<dbReference type="FunFam" id="3.30.160.60:FF:000212">
    <property type="entry name" value="zinc finger protein 382 isoform X2"/>
    <property type="match status" value="1"/>
</dbReference>
<evidence type="ECO:0000256" key="5">
    <source>
        <dbReference type="ARBA" id="ARBA00022771"/>
    </source>
</evidence>
<dbReference type="SMART" id="SM00355">
    <property type="entry name" value="ZnF_C2H2"/>
    <property type="match status" value="6"/>
</dbReference>
<protein>
    <recommendedName>
        <fullName evidence="12">C2H2-type domain-containing protein</fullName>
    </recommendedName>
</protein>
<evidence type="ECO:0000256" key="1">
    <source>
        <dbReference type="ARBA" id="ARBA00004123"/>
    </source>
</evidence>
<evidence type="ECO:0000256" key="9">
    <source>
        <dbReference type="ARBA" id="ARBA00023163"/>
    </source>
</evidence>
<proteinExistence type="inferred from homology"/>
<organism evidence="13 14">
    <name type="scientific">Eleutherodactylus coqui</name>
    <name type="common">Puerto Rican coqui</name>
    <dbReference type="NCBI Taxonomy" id="57060"/>
    <lineage>
        <taxon>Eukaryota</taxon>
        <taxon>Metazoa</taxon>
        <taxon>Chordata</taxon>
        <taxon>Craniata</taxon>
        <taxon>Vertebrata</taxon>
        <taxon>Euteleostomi</taxon>
        <taxon>Amphibia</taxon>
        <taxon>Batrachia</taxon>
        <taxon>Anura</taxon>
        <taxon>Neobatrachia</taxon>
        <taxon>Hyloidea</taxon>
        <taxon>Eleutherodactylidae</taxon>
        <taxon>Eleutherodactylinae</taxon>
        <taxon>Eleutherodactylus</taxon>
        <taxon>Eleutherodactylus</taxon>
    </lineage>
</organism>
<evidence type="ECO:0000259" key="12">
    <source>
        <dbReference type="PROSITE" id="PS50157"/>
    </source>
</evidence>
<dbReference type="InterPro" id="IPR036236">
    <property type="entry name" value="Znf_C2H2_sf"/>
</dbReference>
<dbReference type="PANTHER" id="PTHR24381">
    <property type="entry name" value="ZINC FINGER PROTEIN"/>
    <property type="match status" value="1"/>
</dbReference>
<feature type="domain" description="C2H2-type" evidence="12">
    <location>
        <begin position="390"/>
        <end position="417"/>
    </location>
</feature>
<accession>A0A8J6BH35</accession>
<dbReference type="GO" id="GO:0008270">
    <property type="term" value="F:zinc ion binding"/>
    <property type="evidence" value="ECO:0007669"/>
    <property type="project" value="UniProtKB-KW"/>
</dbReference>
<feature type="domain" description="C2H2-type" evidence="12">
    <location>
        <begin position="306"/>
        <end position="333"/>
    </location>
</feature>
<dbReference type="GO" id="GO:0000977">
    <property type="term" value="F:RNA polymerase II transcription regulatory region sequence-specific DNA binding"/>
    <property type="evidence" value="ECO:0007669"/>
    <property type="project" value="TreeGrafter"/>
</dbReference>
<keyword evidence="7" id="KW-0805">Transcription regulation</keyword>
<dbReference type="PROSITE" id="PS50157">
    <property type="entry name" value="ZINC_FINGER_C2H2_2"/>
    <property type="match status" value="6"/>
</dbReference>
<feature type="domain" description="C2H2-type" evidence="12">
    <location>
        <begin position="334"/>
        <end position="361"/>
    </location>
</feature>
<dbReference type="SUPFAM" id="SSF57667">
    <property type="entry name" value="beta-beta-alpha zinc fingers"/>
    <property type="match status" value="4"/>
</dbReference>
<evidence type="ECO:0000256" key="4">
    <source>
        <dbReference type="ARBA" id="ARBA00022737"/>
    </source>
</evidence>
<gene>
    <name evidence="13" type="ORF">GDO78_014061</name>
</gene>
<evidence type="ECO:0000256" key="6">
    <source>
        <dbReference type="ARBA" id="ARBA00022833"/>
    </source>
</evidence>
<evidence type="ECO:0000256" key="7">
    <source>
        <dbReference type="ARBA" id="ARBA00023015"/>
    </source>
</evidence>
<comment type="subcellular location">
    <subcellularLocation>
        <location evidence="1">Nucleus</location>
    </subcellularLocation>
</comment>
<dbReference type="FunFam" id="3.30.160.60:FF:000812">
    <property type="entry name" value="zinc finger protein 23 isoform X2"/>
    <property type="match status" value="1"/>
</dbReference>
<evidence type="ECO:0000256" key="11">
    <source>
        <dbReference type="PROSITE-ProRule" id="PRU00042"/>
    </source>
</evidence>
<keyword evidence="9" id="KW-0804">Transcription</keyword>
<evidence type="ECO:0000313" key="13">
    <source>
        <dbReference type="EMBL" id="KAG9462483.1"/>
    </source>
</evidence>
<dbReference type="PANTHER" id="PTHR24381:SF390">
    <property type="entry name" value="ZINC FINGER PROTEIN 37 HOMOLOG"/>
    <property type="match status" value="1"/>
</dbReference>
<dbReference type="Pfam" id="PF00096">
    <property type="entry name" value="zf-C2H2"/>
    <property type="match status" value="5"/>
</dbReference>
<feature type="domain" description="C2H2-type" evidence="12">
    <location>
        <begin position="250"/>
        <end position="277"/>
    </location>
</feature>
<dbReference type="Proteomes" id="UP000770717">
    <property type="component" value="Unassembled WGS sequence"/>
</dbReference>
<evidence type="ECO:0000313" key="14">
    <source>
        <dbReference type="Proteomes" id="UP000770717"/>
    </source>
</evidence>
<comment type="similarity">
    <text evidence="2">Belongs to the krueppel C2H2-type zinc-finger protein family.</text>
</comment>
<comment type="caution">
    <text evidence="13">The sequence shown here is derived from an EMBL/GenBank/DDBJ whole genome shotgun (WGS) entry which is preliminary data.</text>
</comment>
<evidence type="ECO:0000256" key="3">
    <source>
        <dbReference type="ARBA" id="ARBA00022723"/>
    </source>
</evidence>
<dbReference type="PROSITE" id="PS00028">
    <property type="entry name" value="ZINC_FINGER_C2H2_1"/>
    <property type="match status" value="5"/>
</dbReference>
<dbReference type="InterPro" id="IPR013087">
    <property type="entry name" value="Znf_C2H2_type"/>
</dbReference>
<dbReference type="EMBL" id="WNTK01011141">
    <property type="protein sequence ID" value="KAG9462483.1"/>
    <property type="molecule type" value="Genomic_DNA"/>
</dbReference>
<keyword evidence="10" id="KW-0539">Nucleus</keyword>
<dbReference type="FunFam" id="3.30.160.60:FF:002343">
    <property type="entry name" value="Zinc finger protein 33A"/>
    <property type="match status" value="1"/>
</dbReference>
<keyword evidence="5 11" id="KW-0863">Zinc-finger</keyword>
<evidence type="ECO:0000256" key="8">
    <source>
        <dbReference type="ARBA" id="ARBA00023125"/>
    </source>
</evidence>
<keyword evidence="3" id="KW-0479">Metal-binding</keyword>
<feature type="domain" description="C2H2-type" evidence="12">
    <location>
        <begin position="278"/>
        <end position="305"/>
    </location>
</feature>
<dbReference type="FunFam" id="3.30.160.60:FF:000912">
    <property type="entry name" value="Zinc finger protein 660"/>
    <property type="match status" value="1"/>
</dbReference>